<keyword evidence="1" id="KW-0614">Plasmid</keyword>
<dbReference type="Proteomes" id="UP000594603">
    <property type="component" value="Plasmid p3"/>
</dbReference>
<gene>
    <name evidence="1" type="ORF">HH195_12085</name>
</gene>
<proteinExistence type="predicted"/>
<protein>
    <submittedName>
        <fullName evidence="1">Class B sortase</fullName>
    </submittedName>
</protein>
<evidence type="ECO:0000313" key="1">
    <source>
        <dbReference type="EMBL" id="QPJ86705.1"/>
    </source>
</evidence>
<organism evidence="1 2">
    <name type="scientific">Candidatus Sarcina troglodytae</name>
    <dbReference type="NCBI Taxonomy" id="2726954"/>
    <lineage>
        <taxon>Bacteria</taxon>
        <taxon>Bacillati</taxon>
        <taxon>Bacillota</taxon>
        <taxon>Clostridia</taxon>
        <taxon>Eubacteriales</taxon>
        <taxon>Clostridiaceae</taxon>
        <taxon>Sarcina</taxon>
    </lineage>
</organism>
<reference evidence="1" key="1">
    <citation type="submission" date="2020-04" db="EMBL/GenBank/DDBJ databases">
        <title>A novel bacterium ('Candidatus Sarcina troglodytae' sp. nov.) linked to a protracted, uniformly lethal epizootic among sanctuary western chimpanzees (Pan troglodytes verus) in Sierra Leone.</title>
        <authorList>
            <person name="Owens L.A."/>
            <person name="Colitti B."/>
            <person name="Hirji I."/>
            <person name="Pizaro A."/>
            <person name="Jaffe J.E."/>
            <person name="Moittie S."/>
            <person name="Bishop-Lilly K.A."/>
            <person name="Estrella L.A."/>
            <person name="Voegtly L.J."/>
            <person name="Kuhn J.H."/>
            <person name="Suen G."/>
            <person name="Deblois C.L."/>
            <person name="Dunn C."/>
            <person name="Juan-Salles C."/>
            <person name="Goldberg T.L."/>
        </authorList>
    </citation>
    <scope>NUCLEOTIDE SEQUENCE</scope>
    <source>
        <strain evidence="1">JB2</strain>
    </source>
</reference>
<accession>A0ACD1BH32</accession>
<sequence length="245" mass="28291">MKKLKKKKFFKIVTVLLVIYIVIAVLFISFQYYSTIKSQVIINTSTINSSDKSKEDINIGSAKYMEKYYNYSKQINSEVIGWIYIKGTDINYPLLHGKTDSYYLDHNWQGEKFWNGCIALDQDNTSLANNTLLINGHNMLNGIMFSQLTNYESIDFAKKHNIVEIYNGTSNKIIYFKVFSAIYTKPSIELNLGNNSEKIRQETIDNLMSEKIYKIDNYNGNNILFLNTCLSNGTDNHIIVICEEI</sequence>
<keyword evidence="2" id="KW-1185">Reference proteome</keyword>
<name>A0ACD1BH32_9CLOT</name>
<geneLocation type="plasmid" evidence="1 2">
    <name>p3</name>
</geneLocation>
<dbReference type="EMBL" id="CP051757">
    <property type="protein sequence ID" value="QPJ86705.1"/>
    <property type="molecule type" value="Genomic_DNA"/>
</dbReference>
<evidence type="ECO:0000313" key="2">
    <source>
        <dbReference type="Proteomes" id="UP000594603"/>
    </source>
</evidence>